<feature type="compositionally biased region" description="Basic residues" evidence="5">
    <location>
        <begin position="471"/>
        <end position="494"/>
    </location>
</feature>
<keyword evidence="8" id="KW-1185">Reference proteome</keyword>
<dbReference type="AlphaFoldDB" id="A0A444B1B4"/>
<proteinExistence type="inferred from homology"/>
<keyword evidence="3" id="KW-0175">Coiled coil</keyword>
<feature type="compositionally biased region" description="Basic and acidic residues" evidence="5">
    <location>
        <begin position="495"/>
        <end position="504"/>
    </location>
</feature>
<evidence type="ECO:0000256" key="3">
    <source>
        <dbReference type="ARBA" id="ARBA00023054"/>
    </source>
</evidence>
<organism evidence="7 8">
    <name type="scientific">Janibacter hoylei PVAS-1</name>
    <dbReference type="NCBI Taxonomy" id="1210046"/>
    <lineage>
        <taxon>Bacteria</taxon>
        <taxon>Bacillati</taxon>
        <taxon>Actinomycetota</taxon>
        <taxon>Actinomycetes</taxon>
        <taxon>Micrococcales</taxon>
        <taxon>Intrasporangiaceae</taxon>
        <taxon>Janibacter</taxon>
    </lineage>
</organism>
<evidence type="ECO:0000313" key="7">
    <source>
        <dbReference type="EMBL" id="RWU82128.1"/>
    </source>
</evidence>
<accession>A0A444B1B4</accession>
<evidence type="ECO:0000256" key="5">
    <source>
        <dbReference type="SAM" id="MobiDB-lite"/>
    </source>
</evidence>
<reference evidence="7 8" key="1">
    <citation type="journal article" date="2009" name="Int. J. Syst. Evol. Microbiol.">
        <title>Janibacter hoylei sp. nov., Bacillus isronensis sp. nov. and Bacillus aryabhattai sp. nov., isolated from cryotubes used for collecting air from the upper atmosphere.</title>
        <authorList>
            <person name="Shivaji S."/>
            <person name="Chaturvedi P."/>
            <person name="Begum Z."/>
            <person name="Pindi P.K."/>
            <person name="Manorama R."/>
            <person name="Padmanaban D.A."/>
            <person name="Shouche Y.S."/>
            <person name="Pawar S."/>
            <person name="Vaishampayan P."/>
            <person name="Dutt C.B."/>
            <person name="Datta G.N."/>
            <person name="Manchanda R.K."/>
            <person name="Rao U.R."/>
            <person name="Bhargava P.M."/>
            <person name="Narlikar J.V."/>
        </authorList>
    </citation>
    <scope>NUCLEOTIDE SEQUENCE [LARGE SCALE GENOMIC DNA]</scope>
    <source>
        <strain evidence="7 8">PVAS-1</strain>
    </source>
</reference>
<feature type="region of interest" description="Disordered" evidence="5">
    <location>
        <begin position="518"/>
        <end position="589"/>
    </location>
</feature>
<dbReference type="GO" id="GO:0006310">
    <property type="term" value="P:DNA recombination"/>
    <property type="evidence" value="ECO:0007669"/>
    <property type="project" value="UniProtKB-KW"/>
</dbReference>
<dbReference type="InterPro" id="IPR003798">
    <property type="entry name" value="DNA_recombination_RmuC"/>
</dbReference>
<feature type="domain" description="DUF222" evidence="6">
    <location>
        <begin position="143"/>
        <end position="338"/>
    </location>
</feature>
<comment type="function">
    <text evidence="1">Involved in DNA recombination.</text>
</comment>
<keyword evidence="4" id="KW-0233">DNA recombination</keyword>
<dbReference type="Proteomes" id="UP000288711">
    <property type="component" value="Unassembled WGS sequence"/>
</dbReference>
<feature type="compositionally biased region" description="Pro residues" evidence="5">
    <location>
        <begin position="562"/>
        <end position="583"/>
    </location>
</feature>
<evidence type="ECO:0000313" key="8">
    <source>
        <dbReference type="Proteomes" id="UP000288711"/>
    </source>
</evidence>
<dbReference type="Pfam" id="PF02646">
    <property type="entry name" value="RmuC"/>
    <property type="match status" value="1"/>
</dbReference>
<protein>
    <recommendedName>
        <fullName evidence="6">DUF222 domain-containing protein</fullName>
    </recommendedName>
</protein>
<feature type="region of interest" description="Disordered" evidence="5">
    <location>
        <begin position="1032"/>
        <end position="1066"/>
    </location>
</feature>
<evidence type="ECO:0000256" key="1">
    <source>
        <dbReference type="ARBA" id="ARBA00003416"/>
    </source>
</evidence>
<sequence>MSRFLGRRVLRTLMKASRPASVARSGRVAAAFTSSSVGSSLVMTTRLPGGDLPSPAALSVVGERMGHGSSTMTKGDDVTVVQMETVGTGTLGEVRSRTGPGNPGPDPDRWLDGVLGAVSAARDRVLRDAPNLDDGQLERGLVATEAVRRAVDGLELALVAEVGRRGEERGPDGRYRDVRLPAGTVADMAPDAVAVATGIGPTEASRRCAVASRAATDLAALAALVAEGRIGRRALEMVHRHTRDTTPETTAAIVAHLLAARRGSPGSVRVVGMEPHEIAKTCRRLVSRLEPDLVQARADANRATRLDVRTEPGAVGTSWLTAVLPSEIAAAIKVAVDAAGQRWRAEQPDLPIGTARALGLADLVLCGSEVTAEVWLGVPIIASAVSRLTFAPVDDPTCPVCRGEEDPVAGLFEEGVTHEAVVHEHLRIVAGEGADTVGVLAQEWMDVAATDPGAGRWRRPVGVGGDDPGRRLRAAGRRRGGRRASRHAGRTRAARRADRHPARDVDVELCDPAGAARLRRDPRRHLPDVGLRPTGRVATARLVRRRRPRDAVAARRDQPGQPVGPVPAPPPGQALPPLGPPPARGRLDRMGDAGRCRRLHLPRACGRRGGFVPAGGDQRARRREPRLPFVPTRGDHRGRGGRAALLIGCSRRPTAVGGRWLAGAMDITTLITGLLLGLVVGGLLVWLTGRAEVAGLRAERDGLRERIDEIAAVHDDDSRTAAALAPMGEVLQRVSRKVDELERDRVDQFASVREALGRVEQTTTRVGYEASSLASSLRISSVRGAWGEVQLRRVLEVSGMLARTDFEEQAQGVARDDRAVRPDVVVRLPGGKHLVIDAKAPMSHWLQAQADDIDPGERDRLLEGHAAALRAHVDTLAGKAYWTAFDPSPEMVVCFVPSDATLATALARVPGLHEEAMAARVVLVSPSTLLALLRTVAFAWQQDTVTSEARELLSVGRELYARLATLGEHATRMGRSLQRSVDDYNRLVGSLESRVLVSARRMHELGLATDGLAEVEPVSVAPRPLTAPELLDAVASPDARPELDVDMPPRRWERGRRTSTDQEEAS</sequence>
<name>A0A444B1B4_9MICO</name>
<feature type="compositionally biased region" description="Basic and acidic residues" evidence="5">
    <location>
        <begin position="1039"/>
        <end position="1060"/>
    </location>
</feature>
<dbReference type="Pfam" id="PF02720">
    <property type="entry name" value="DUF222"/>
    <property type="match status" value="1"/>
</dbReference>
<dbReference type="EMBL" id="PIPF01000012">
    <property type="protein sequence ID" value="RWU82128.1"/>
    <property type="molecule type" value="Genomic_DNA"/>
</dbReference>
<evidence type="ECO:0000256" key="2">
    <source>
        <dbReference type="ARBA" id="ARBA00009840"/>
    </source>
</evidence>
<dbReference type="OrthoDB" id="370725at2"/>
<dbReference type="InterPro" id="IPR003870">
    <property type="entry name" value="DUF222"/>
</dbReference>
<gene>
    <name evidence="7" type="ORF">CWN80_12890</name>
</gene>
<dbReference type="PANTHER" id="PTHR30563">
    <property type="entry name" value="DNA RECOMBINATION PROTEIN RMUC"/>
    <property type="match status" value="1"/>
</dbReference>
<feature type="compositionally biased region" description="Basic and acidic residues" evidence="5">
    <location>
        <begin position="549"/>
        <end position="558"/>
    </location>
</feature>
<evidence type="ECO:0000256" key="4">
    <source>
        <dbReference type="ARBA" id="ARBA00023172"/>
    </source>
</evidence>
<comment type="similarity">
    <text evidence="2">Belongs to the RmuC family.</text>
</comment>
<evidence type="ECO:0000259" key="6">
    <source>
        <dbReference type="Pfam" id="PF02720"/>
    </source>
</evidence>
<dbReference type="PANTHER" id="PTHR30563:SF0">
    <property type="entry name" value="DNA RECOMBINATION PROTEIN RMUC"/>
    <property type="match status" value="1"/>
</dbReference>
<comment type="caution">
    <text evidence="7">The sequence shown here is derived from an EMBL/GenBank/DDBJ whole genome shotgun (WGS) entry which is preliminary data.</text>
</comment>
<feature type="region of interest" description="Disordered" evidence="5">
    <location>
        <begin position="452"/>
        <end position="504"/>
    </location>
</feature>